<dbReference type="AlphaFoldDB" id="A0A6A6N2M2"/>
<feature type="compositionally biased region" description="Acidic residues" evidence="1">
    <location>
        <begin position="1"/>
        <end position="10"/>
    </location>
</feature>
<evidence type="ECO:0000313" key="2">
    <source>
        <dbReference type="EMBL" id="KAF2318379.1"/>
    </source>
</evidence>
<evidence type="ECO:0000256" key="1">
    <source>
        <dbReference type="SAM" id="MobiDB-lite"/>
    </source>
</evidence>
<feature type="region of interest" description="Disordered" evidence="1">
    <location>
        <begin position="1"/>
        <end position="28"/>
    </location>
</feature>
<dbReference type="EMBL" id="JAAGAX010000003">
    <property type="protein sequence ID" value="KAF2318379.1"/>
    <property type="molecule type" value="Genomic_DNA"/>
</dbReference>
<reference evidence="2 3" key="1">
    <citation type="journal article" date="2020" name="Mol. Plant">
        <title>The Chromosome-Based Rubber Tree Genome Provides New Insights into Spurge Genome Evolution and Rubber Biosynthesis.</title>
        <authorList>
            <person name="Liu J."/>
            <person name="Shi C."/>
            <person name="Shi C.C."/>
            <person name="Li W."/>
            <person name="Zhang Q.J."/>
            <person name="Zhang Y."/>
            <person name="Li K."/>
            <person name="Lu H.F."/>
            <person name="Shi C."/>
            <person name="Zhu S.T."/>
            <person name="Xiao Z.Y."/>
            <person name="Nan H."/>
            <person name="Yue Y."/>
            <person name="Zhu X.G."/>
            <person name="Wu Y."/>
            <person name="Hong X.N."/>
            <person name="Fan G.Y."/>
            <person name="Tong Y."/>
            <person name="Zhang D."/>
            <person name="Mao C.L."/>
            <person name="Liu Y.L."/>
            <person name="Hao S.J."/>
            <person name="Liu W.Q."/>
            <person name="Lv M.Q."/>
            <person name="Zhang H.B."/>
            <person name="Liu Y."/>
            <person name="Hu-Tang G.R."/>
            <person name="Wang J.P."/>
            <person name="Wang J.H."/>
            <person name="Sun Y.H."/>
            <person name="Ni S.B."/>
            <person name="Chen W.B."/>
            <person name="Zhang X.C."/>
            <person name="Jiao Y.N."/>
            <person name="Eichler E.E."/>
            <person name="Li G.H."/>
            <person name="Liu X."/>
            <person name="Gao L.Z."/>
        </authorList>
    </citation>
    <scope>NUCLEOTIDE SEQUENCE [LARGE SCALE GENOMIC DNA]</scope>
    <source>
        <strain evidence="3">cv. GT1</strain>
        <tissue evidence="2">Leaf</tissue>
    </source>
</reference>
<gene>
    <name evidence="2" type="ORF">GH714_006344</name>
</gene>
<organism evidence="2 3">
    <name type="scientific">Hevea brasiliensis</name>
    <name type="common">Para rubber tree</name>
    <name type="synonym">Siphonia brasiliensis</name>
    <dbReference type="NCBI Taxonomy" id="3981"/>
    <lineage>
        <taxon>Eukaryota</taxon>
        <taxon>Viridiplantae</taxon>
        <taxon>Streptophyta</taxon>
        <taxon>Embryophyta</taxon>
        <taxon>Tracheophyta</taxon>
        <taxon>Spermatophyta</taxon>
        <taxon>Magnoliopsida</taxon>
        <taxon>eudicotyledons</taxon>
        <taxon>Gunneridae</taxon>
        <taxon>Pentapetalae</taxon>
        <taxon>rosids</taxon>
        <taxon>fabids</taxon>
        <taxon>Malpighiales</taxon>
        <taxon>Euphorbiaceae</taxon>
        <taxon>Crotonoideae</taxon>
        <taxon>Micrandreae</taxon>
        <taxon>Hevea</taxon>
    </lineage>
</organism>
<sequence>MVEGENEDNLSDGLVNEPHVDVGHHENEQPILGTFDGLGSLNVETRNQNHCNYDFDSYVRENVNESDVGYLNGVGFDVGVSDNLGRENENVENVVDDNGGLERVGAGRHYKSS</sequence>
<evidence type="ECO:0000313" key="3">
    <source>
        <dbReference type="Proteomes" id="UP000467840"/>
    </source>
</evidence>
<feature type="compositionally biased region" description="Basic and acidic residues" evidence="1">
    <location>
        <begin position="18"/>
        <end position="28"/>
    </location>
</feature>
<proteinExistence type="predicted"/>
<dbReference type="Proteomes" id="UP000467840">
    <property type="component" value="Chromosome 10"/>
</dbReference>
<name>A0A6A6N2M2_HEVBR</name>
<comment type="caution">
    <text evidence="2">The sequence shown here is derived from an EMBL/GenBank/DDBJ whole genome shotgun (WGS) entry which is preliminary data.</text>
</comment>
<protein>
    <submittedName>
        <fullName evidence="2">Uncharacterized protein</fullName>
    </submittedName>
</protein>
<accession>A0A6A6N2M2</accession>
<keyword evidence="3" id="KW-1185">Reference proteome</keyword>